<evidence type="ECO:0000256" key="1">
    <source>
        <dbReference type="ARBA" id="ARBA00023015"/>
    </source>
</evidence>
<dbReference type="PRINTS" id="PR00038">
    <property type="entry name" value="HTHLUXR"/>
</dbReference>
<evidence type="ECO:0000256" key="2">
    <source>
        <dbReference type="ARBA" id="ARBA00023125"/>
    </source>
</evidence>
<keyword evidence="3" id="KW-0804">Transcription</keyword>
<dbReference type="Gene3D" id="1.10.10.10">
    <property type="entry name" value="Winged helix-like DNA-binding domain superfamily/Winged helix DNA-binding domain"/>
    <property type="match status" value="1"/>
</dbReference>
<dbReference type="EMBL" id="JBIVPC010000030">
    <property type="protein sequence ID" value="MFJ6041497.1"/>
    <property type="molecule type" value="Genomic_DNA"/>
</dbReference>
<evidence type="ECO:0000313" key="6">
    <source>
        <dbReference type="Proteomes" id="UP001617907"/>
    </source>
</evidence>
<evidence type="ECO:0000313" key="5">
    <source>
        <dbReference type="EMBL" id="MFJ6041497.1"/>
    </source>
</evidence>
<feature type="domain" description="HTH luxR-type" evidence="4">
    <location>
        <begin position="600"/>
        <end position="665"/>
    </location>
</feature>
<dbReference type="Pfam" id="PF00196">
    <property type="entry name" value="GerE"/>
    <property type="match status" value="1"/>
</dbReference>
<keyword evidence="1" id="KW-0805">Transcription regulation</keyword>
<proteinExistence type="predicted"/>
<protein>
    <submittedName>
        <fullName evidence="5">LuxR C-terminal-related transcriptional regulator</fullName>
    </submittedName>
</protein>
<organism evidence="5 6">
    <name type="scientific">Streptomyces ardesiacus</name>
    <dbReference type="NCBI Taxonomy" id="285564"/>
    <lineage>
        <taxon>Bacteria</taxon>
        <taxon>Bacillati</taxon>
        <taxon>Actinomycetota</taxon>
        <taxon>Actinomycetes</taxon>
        <taxon>Kitasatosporales</taxon>
        <taxon>Streptomycetaceae</taxon>
        <taxon>Streptomyces</taxon>
    </lineage>
</organism>
<evidence type="ECO:0000259" key="4">
    <source>
        <dbReference type="PROSITE" id="PS50043"/>
    </source>
</evidence>
<accession>A0ABW8HLQ0</accession>
<dbReference type="InterPro" id="IPR000792">
    <property type="entry name" value="Tscrpt_reg_LuxR_C"/>
</dbReference>
<comment type="caution">
    <text evidence="5">The sequence shown here is derived from an EMBL/GenBank/DDBJ whole genome shotgun (WGS) entry which is preliminary data.</text>
</comment>
<dbReference type="SUPFAM" id="SSF46894">
    <property type="entry name" value="C-terminal effector domain of the bipartite response regulators"/>
    <property type="match status" value="1"/>
</dbReference>
<dbReference type="InterPro" id="IPR036388">
    <property type="entry name" value="WH-like_DNA-bd_sf"/>
</dbReference>
<evidence type="ECO:0000256" key="3">
    <source>
        <dbReference type="ARBA" id="ARBA00023163"/>
    </source>
</evidence>
<dbReference type="PANTHER" id="PTHR44688">
    <property type="entry name" value="DNA-BINDING TRANSCRIPTIONAL ACTIVATOR DEVR_DOSR"/>
    <property type="match status" value="1"/>
</dbReference>
<dbReference type="PANTHER" id="PTHR44688:SF16">
    <property type="entry name" value="DNA-BINDING TRANSCRIPTIONAL ACTIVATOR DEVR_DOSR"/>
    <property type="match status" value="1"/>
</dbReference>
<name>A0ABW8HLQ0_9ACTN</name>
<dbReference type="SMART" id="SM00421">
    <property type="entry name" value="HTH_LUXR"/>
    <property type="match status" value="1"/>
</dbReference>
<dbReference type="InterPro" id="IPR016032">
    <property type="entry name" value="Sig_transdc_resp-reg_C-effctor"/>
</dbReference>
<gene>
    <name evidence="5" type="ORF">ACIQFM_35270</name>
</gene>
<dbReference type="PROSITE" id="PS50043">
    <property type="entry name" value="HTH_LUXR_2"/>
    <property type="match status" value="1"/>
</dbReference>
<sequence>MPLTSTSWPIARKALTSALGRVPDVAFVHALLDATGGVEPLIHALTEDLMDLPPGQVVPEAGRVAAVRMADGPRLARAVAHVADHIDDELLPVALLLSIATGTVPCERLAGLARVPSSRLDRCAAVLAEHGLVDNDAMPVRFRHAPARRRLAARLLDRLVESPRWSAVQIWLLHLFEGATDTPPESPDPWVLARLRAAVRRRLDAPSRLLLAEQLCWVGQGGAALSLLRGPLPSDADAASFHSVRTLIRCLYPGELGTPPAPTAGTWNGIGDTPPLTVATEALAAALNGMPAYEVAPRAEWALTALELGPRTFHGALAAIWALLHADRLESAATWSRRLAQQARRSSGFAWQSLFLTIQATVERQLGSLKASVRHNALALELAAEQFATSPWRLVIEWSRLVATLRHDSEVLDRVAVEPPPTSALWLYHRYARGQVHLTAGRHAEAHADFIACGNALKSWRMDNSVVVLWRSGAAYALAASGDRHAGLALALEEIRLARACAAPRVLGISLRRAAALADSPFRLDLLRESALVHENAGARIELAYTLCDTGVEQLRCSDRQRGRATLTTALRLAEECADTELEARIRGYLADAGLGERAGRTAATALTASQKRVALLAMAGRSNRDIAGELFLTVSTVEQHLTQIYRKLGISRRTELTHLPAELLQPPELGGVDGI</sequence>
<dbReference type="RefSeq" id="WP_350892327.1">
    <property type="nucleotide sequence ID" value="NZ_JBEOTR010000039.1"/>
</dbReference>
<keyword evidence="2" id="KW-0238">DNA-binding</keyword>
<dbReference type="CDD" id="cd06170">
    <property type="entry name" value="LuxR_C_like"/>
    <property type="match status" value="1"/>
</dbReference>
<keyword evidence="6" id="KW-1185">Reference proteome</keyword>
<dbReference type="Proteomes" id="UP001617907">
    <property type="component" value="Unassembled WGS sequence"/>
</dbReference>
<reference evidence="5 6" key="1">
    <citation type="submission" date="2024-10" db="EMBL/GenBank/DDBJ databases">
        <title>The Natural Products Discovery Center: Release of the First 8490 Sequenced Strains for Exploring Actinobacteria Biosynthetic Diversity.</title>
        <authorList>
            <person name="Kalkreuter E."/>
            <person name="Kautsar S.A."/>
            <person name="Yang D."/>
            <person name="Bader C.D."/>
            <person name="Teijaro C.N."/>
            <person name="Fluegel L."/>
            <person name="Davis C.M."/>
            <person name="Simpson J.R."/>
            <person name="Lauterbach L."/>
            <person name="Steele A.D."/>
            <person name="Gui C."/>
            <person name="Meng S."/>
            <person name="Li G."/>
            <person name="Viehrig K."/>
            <person name="Ye F."/>
            <person name="Su P."/>
            <person name="Kiefer A.F."/>
            <person name="Nichols A."/>
            <person name="Cepeda A.J."/>
            <person name="Yan W."/>
            <person name="Fan B."/>
            <person name="Jiang Y."/>
            <person name="Adhikari A."/>
            <person name="Zheng C.-J."/>
            <person name="Schuster L."/>
            <person name="Cowan T.M."/>
            <person name="Smanski M.J."/>
            <person name="Chevrette M.G."/>
            <person name="De Carvalho L.P.S."/>
            <person name="Shen B."/>
        </authorList>
    </citation>
    <scope>NUCLEOTIDE SEQUENCE [LARGE SCALE GENOMIC DNA]</scope>
    <source>
        <strain evidence="5 6">NPDC093086</strain>
    </source>
</reference>